<sequence>MYESDHHLLDDEDHLQHALTKGNVRKGSVANHLLNFSRPVRNNDTTSFVRKKKGPPPRTRDEFLHANFRFVISPLTANESRALYDPDALTEWDKIEQVIVAHDATVDADHRCPICLDTLRAPKITRCGHAYCWHCILTYLSLTENYWRRCPMCFDAVKKHDLRSVLIDRHRTIPSVGSSATFRYIHRGRGSWFPHLPAPQAAPSSTKNYHPQQKGGIPSVHGANAVFSRILESTPSYLESMIQSEKEDLDALAAEAQSSGDDHALPVIQEALAYCEKRLAKLRGSSTAPDEPAPMTTAKATKKTSSPSEHEEEEAPYSFYQLDNGHAAILHPLCLRALTREFGSTHSFPHTITATVLEIEHMVVTDDVRRRFRYMAHLPSHCDLFLVEVDLSPVVSPATYSHFYSDIKKRARGRQAKRHPHHDKKPQPRSDSFDMSLMLQLALDNDDHYPHLQDTAASDDKPSRRLDDEGATGDYSSPYASFANVTTNQGYYPSFNADGDDRRPAAAAAPGWPNVNGSMDVPFDIDELKKESQQGKKAKKGVSLFATSQRRSYPTKHQRKALLDEFAGRYRDAHMFETTVDLDEDLGSSAGLYLSRIVSWLRLNCTDGDGLTQHIHAVAVFLRGHYVQEFVEVRVCPRVSCDSDLLLTSHAMLLEQCSGNPNSTTATFAALHLLLDSNHVSLVRMASQIVCELVSTKSPHYDARVIERIWDLVPTAITLLGNDSVKVQYDALELVHILLHDSSNHHALCTELLRWLRDAAVKPYGPIASSAVNTNDHILRDHNLPKTADEFYEVECFMHAKSHVVRICHCLDSILLHCPPFAATIIGLHGVDALVYVVLASTEGSVKWQAACFTLLRLCITHEHSTSFVRDILSDTAQLTTTKDTHEIELDTCMEMLVGDAAHQSTIWRHLYNQKWPLRPVVMLERDDEYDDHTLETLAAQVEATITPVRQDFAFEDGLLADETSPPQHGDHYYIQKLHTHFQKYRRPVQEAAHNHA</sequence>
<proteinExistence type="predicted"/>
<dbReference type="InterPro" id="IPR017907">
    <property type="entry name" value="Znf_RING_CS"/>
</dbReference>
<gene>
    <name evidence="9" type="ORF">DYB37_002511</name>
</gene>
<evidence type="ECO:0000256" key="4">
    <source>
        <dbReference type="ARBA" id="ARBA00022771"/>
    </source>
</evidence>
<dbReference type="VEuPathDB" id="FungiDB:H257_00314"/>
<name>A0A418EWD5_APHAT</name>
<keyword evidence="3" id="KW-0479">Metal-binding</keyword>
<dbReference type="Proteomes" id="UP000285430">
    <property type="component" value="Unassembled WGS sequence"/>
</dbReference>
<protein>
    <recommendedName>
        <fullName evidence="8">RING-type domain-containing protein</fullName>
    </recommendedName>
</protein>
<evidence type="ECO:0000256" key="2">
    <source>
        <dbReference type="ARBA" id="ARBA00022490"/>
    </source>
</evidence>
<evidence type="ECO:0000313" key="9">
    <source>
        <dbReference type="EMBL" id="RHZ20044.1"/>
    </source>
</evidence>
<evidence type="ECO:0000313" key="10">
    <source>
        <dbReference type="Proteomes" id="UP000285430"/>
    </source>
</evidence>
<feature type="region of interest" description="Disordered" evidence="7">
    <location>
        <begin position="411"/>
        <end position="431"/>
    </location>
</feature>
<dbReference type="PANTHER" id="PTHR12983:SF9">
    <property type="entry name" value="E3 UBIQUITIN-PROTEIN LIGASE RNF10"/>
    <property type="match status" value="1"/>
</dbReference>
<organism evidence="9 10">
    <name type="scientific">Aphanomyces astaci</name>
    <name type="common">Crayfish plague agent</name>
    <dbReference type="NCBI Taxonomy" id="112090"/>
    <lineage>
        <taxon>Eukaryota</taxon>
        <taxon>Sar</taxon>
        <taxon>Stramenopiles</taxon>
        <taxon>Oomycota</taxon>
        <taxon>Saprolegniomycetes</taxon>
        <taxon>Saprolegniales</taxon>
        <taxon>Verrucalvaceae</taxon>
        <taxon>Aphanomyces</taxon>
    </lineage>
</organism>
<dbReference type="SMART" id="SM00184">
    <property type="entry name" value="RING"/>
    <property type="match status" value="1"/>
</dbReference>
<keyword evidence="4 6" id="KW-0863">Zinc-finger</keyword>
<dbReference type="PROSITE" id="PS50089">
    <property type="entry name" value="ZF_RING_2"/>
    <property type="match status" value="1"/>
</dbReference>
<dbReference type="GO" id="GO:0045944">
    <property type="term" value="P:positive regulation of transcription by RNA polymerase II"/>
    <property type="evidence" value="ECO:0007669"/>
    <property type="project" value="TreeGrafter"/>
</dbReference>
<dbReference type="VEuPathDB" id="FungiDB:H257_00313"/>
<evidence type="ECO:0000256" key="7">
    <source>
        <dbReference type="SAM" id="MobiDB-lite"/>
    </source>
</evidence>
<keyword evidence="2" id="KW-0963">Cytoplasm</keyword>
<feature type="compositionally biased region" description="Basic and acidic residues" evidence="7">
    <location>
        <begin position="458"/>
        <end position="468"/>
    </location>
</feature>
<dbReference type="PROSITE" id="PS00518">
    <property type="entry name" value="ZF_RING_1"/>
    <property type="match status" value="1"/>
</dbReference>
<feature type="region of interest" description="Disordered" evidence="7">
    <location>
        <begin position="283"/>
        <end position="315"/>
    </location>
</feature>
<evidence type="ECO:0000256" key="3">
    <source>
        <dbReference type="ARBA" id="ARBA00022723"/>
    </source>
</evidence>
<evidence type="ECO:0000256" key="5">
    <source>
        <dbReference type="ARBA" id="ARBA00022833"/>
    </source>
</evidence>
<keyword evidence="5" id="KW-0862">Zinc</keyword>
<dbReference type="GO" id="GO:0000976">
    <property type="term" value="F:transcription cis-regulatory region binding"/>
    <property type="evidence" value="ECO:0007669"/>
    <property type="project" value="TreeGrafter"/>
</dbReference>
<dbReference type="InterPro" id="IPR001841">
    <property type="entry name" value="Znf_RING"/>
</dbReference>
<dbReference type="InterPro" id="IPR018957">
    <property type="entry name" value="Znf_C3HC4_RING-type"/>
</dbReference>
<comment type="subcellular location">
    <subcellularLocation>
        <location evidence="1">Cytoplasm</location>
    </subcellularLocation>
</comment>
<dbReference type="SUPFAM" id="SSF48371">
    <property type="entry name" value="ARM repeat"/>
    <property type="match status" value="1"/>
</dbReference>
<feature type="domain" description="RING-type" evidence="8">
    <location>
        <begin position="112"/>
        <end position="153"/>
    </location>
</feature>
<comment type="caution">
    <text evidence="9">The sequence shown here is derived from an EMBL/GenBank/DDBJ whole genome shotgun (WGS) entry which is preliminary data.</text>
</comment>
<evidence type="ECO:0000256" key="6">
    <source>
        <dbReference type="PROSITE-ProRule" id="PRU00175"/>
    </source>
</evidence>
<dbReference type="GO" id="GO:0005737">
    <property type="term" value="C:cytoplasm"/>
    <property type="evidence" value="ECO:0007669"/>
    <property type="project" value="UniProtKB-SubCell"/>
</dbReference>
<reference evidence="9 10" key="1">
    <citation type="submission" date="2018-08" db="EMBL/GenBank/DDBJ databases">
        <title>Aphanomyces genome sequencing and annotation.</title>
        <authorList>
            <person name="Minardi D."/>
            <person name="Oidtmann B."/>
            <person name="Van Der Giezen M."/>
            <person name="Studholme D.J."/>
        </authorList>
    </citation>
    <scope>NUCLEOTIDE SEQUENCE [LARGE SCALE GENOMIC DNA]</scope>
    <source>
        <strain evidence="9 10">Da</strain>
    </source>
</reference>
<feature type="region of interest" description="Disordered" evidence="7">
    <location>
        <begin position="493"/>
        <end position="513"/>
    </location>
</feature>
<dbReference type="InterPro" id="IPR011989">
    <property type="entry name" value="ARM-like"/>
</dbReference>
<feature type="region of interest" description="Disordered" evidence="7">
    <location>
        <begin position="449"/>
        <end position="480"/>
    </location>
</feature>
<evidence type="ECO:0000256" key="1">
    <source>
        <dbReference type="ARBA" id="ARBA00004496"/>
    </source>
</evidence>
<dbReference type="CDD" id="cd16536">
    <property type="entry name" value="RING-HC_RNF10"/>
    <property type="match status" value="1"/>
</dbReference>
<dbReference type="SUPFAM" id="SSF57850">
    <property type="entry name" value="RING/U-box"/>
    <property type="match status" value="1"/>
</dbReference>
<accession>A0A418EWD5</accession>
<dbReference type="Gene3D" id="1.25.10.10">
    <property type="entry name" value="Leucine-rich Repeat Variant"/>
    <property type="match status" value="1"/>
</dbReference>
<feature type="compositionally biased region" description="Low complexity" evidence="7">
    <location>
        <begin position="293"/>
        <end position="307"/>
    </location>
</feature>
<evidence type="ECO:0000259" key="8">
    <source>
        <dbReference type="PROSITE" id="PS50089"/>
    </source>
</evidence>
<feature type="compositionally biased region" description="Basic residues" evidence="7">
    <location>
        <begin position="411"/>
        <end position="424"/>
    </location>
</feature>
<dbReference type="GO" id="GO:0008270">
    <property type="term" value="F:zinc ion binding"/>
    <property type="evidence" value="ECO:0007669"/>
    <property type="project" value="UniProtKB-KW"/>
</dbReference>
<dbReference type="AlphaFoldDB" id="A0A418EWD5"/>
<dbReference type="InterPro" id="IPR016024">
    <property type="entry name" value="ARM-type_fold"/>
</dbReference>
<dbReference type="InterPro" id="IPR039739">
    <property type="entry name" value="MAG2/RNF10"/>
</dbReference>
<dbReference type="Pfam" id="PF00097">
    <property type="entry name" value="zf-C3HC4"/>
    <property type="match status" value="1"/>
</dbReference>
<dbReference type="EMBL" id="QUTH01003341">
    <property type="protein sequence ID" value="RHZ20044.1"/>
    <property type="molecule type" value="Genomic_DNA"/>
</dbReference>
<dbReference type="PANTHER" id="PTHR12983">
    <property type="entry name" value="RING FINGER 10 FAMILY MEMBER"/>
    <property type="match status" value="1"/>
</dbReference>
<dbReference type="InterPro" id="IPR013083">
    <property type="entry name" value="Znf_RING/FYVE/PHD"/>
</dbReference>
<dbReference type="Gene3D" id="3.30.40.10">
    <property type="entry name" value="Zinc/RING finger domain, C3HC4 (zinc finger)"/>
    <property type="match status" value="1"/>
</dbReference>